<dbReference type="RefSeq" id="WP_024023316.1">
    <property type="nucleotide sequence ID" value="NZ_AYOZ01000007.1"/>
</dbReference>
<organism evidence="2 3">
    <name type="scientific">Marinomonas profundimaris</name>
    <dbReference type="NCBI Taxonomy" id="1208321"/>
    <lineage>
        <taxon>Bacteria</taxon>
        <taxon>Pseudomonadati</taxon>
        <taxon>Pseudomonadota</taxon>
        <taxon>Gammaproteobacteria</taxon>
        <taxon>Oceanospirillales</taxon>
        <taxon>Oceanospirillaceae</taxon>
        <taxon>Marinomonas</taxon>
    </lineage>
</organism>
<evidence type="ECO:0000313" key="3">
    <source>
        <dbReference type="Proteomes" id="UP000018857"/>
    </source>
</evidence>
<dbReference type="PATRIC" id="fig|1208321.3.peg.1139"/>
<accession>W1S0A5</accession>
<comment type="caution">
    <text evidence="2">The sequence shown here is derived from an EMBL/GenBank/DDBJ whole genome shotgun (WGS) entry which is preliminary data.</text>
</comment>
<evidence type="ECO:0000256" key="1">
    <source>
        <dbReference type="SAM" id="Phobius"/>
    </source>
</evidence>
<gene>
    <name evidence="2" type="ORF">D104_05730</name>
</gene>
<dbReference type="EMBL" id="AYOZ01000007">
    <property type="protein sequence ID" value="ETI61424.1"/>
    <property type="molecule type" value="Genomic_DNA"/>
</dbReference>
<evidence type="ECO:0000313" key="2">
    <source>
        <dbReference type="EMBL" id="ETI61424.1"/>
    </source>
</evidence>
<dbReference type="AlphaFoldDB" id="W1S0A5"/>
<reference evidence="2 3" key="1">
    <citation type="journal article" date="2014" name="Genome Announc.">
        <title>Draft Genome Sequence of Marinomonas sp. Strain D104, a Polycyclic Aromatic Hydrocarbon-Degrading Bacterium from the Deep-Sea Sediment of the Arctic Ocean.</title>
        <authorList>
            <person name="Dong C."/>
            <person name="Bai X."/>
            <person name="Lai Q."/>
            <person name="Xie Y."/>
            <person name="Chen X."/>
            <person name="Shao Z."/>
        </authorList>
    </citation>
    <scope>NUCLEOTIDE SEQUENCE [LARGE SCALE GENOMIC DNA]</scope>
    <source>
        <strain evidence="2 3">D104</strain>
    </source>
</reference>
<evidence type="ECO:0008006" key="4">
    <source>
        <dbReference type="Google" id="ProtNLM"/>
    </source>
</evidence>
<proteinExistence type="predicted"/>
<dbReference type="Gene3D" id="3.90.550.10">
    <property type="entry name" value="Spore Coat Polysaccharide Biosynthesis Protein SpsA, Chain A"/>
    <property type="match status" value="1"/>
</dbReference>
<feature type="transmembrane region" description="Helical" evidence="1">
    <location>
        <begin position="251"/>
        <end position="269"/>
    </location>
</feature>
<name>W1S0A5_9GAMM</name>
<dbReference type="SUPFAM" id="SSF53448">
    <property type="entry name" value="Nucleotide-diphospho-sugar transferases"/>
    <property type="match status" value="1"/>
</dbReference>
<protein>
    <recommendedName>
        <fullName evidence="4">Glycosyl transferase</fullName>
    </recommendedName>
</protein>
<dbReference type="Proteomes" id="UP000018857">
    <property type="component" value="Unassembled WGS sequence"/>
</dbReference>
<dbReference type="OrthoDB" id="1404228at2"/>
<sequence length="280" mass="32558">MSKRIVNISSDSRYFSRLLNLIGSIRKTNDKLIFVEVWDLGLSKIQKEILNKMDVTVNRIDDFYEKWSDCYAWKIYVYKHSAGDVFFHLDAGNIVFSDVHHIFDLIEKDGFFLVDQGQRLEDITPKAYMNKYGGSNLDPDYEVFAAGNIGLNKKCPEIKAAIDDAYLAASNGACMGYSFSERNRDKKGSNIIHDCKLFRHDQTLFNVILRKHCSNLYIHRHENYAALKLSPESCIVNKRTYAYRNLIDVDLGFLLFPVIFYCFFSDIKIRAVNYISRRFK</sequence>
<keyword evidence="1" id="KW-0472">Membrane</keyword>
<dbReference type="InterPro" id="IPR029044">
    <property type="entry name" value="Nucleotide-diphossugar_trans"/>
</dbReference>
<keyword evidence="3" id="KW-1185">Reference proteome</keyword>
<keyword evidence="1" id="KW-1133">Transmembrane helix</keyword>
<keyword evidence="1" id="KW-0812">Transmembrane</keyword>
<dbReference type="STRING" id="1208321.D104_05730"/>